<keyword evidence="1" id="KW-0732">Signal</keyword>
<dbReference type="EMBL" id="FQ790354">
    <property type="protein sequence ID" value="CCD55201.1"/>
    <property type="molecule type" value="Genomic_DNA"/>
</dbReference>
<feature type="chain" id="PRO_5003440835" evidence="1">
    <location>
        <begin position="23"/>
        <end position="79"/>
    </location>
</feature>
<accession>G2YUA3</accession>
<dbReference type="AlphaFoldDB" id="G2YUA3"/>
<gene>
    <name evidence="2" type="ORF">BofuT4_uP155970.1</name>
</gene>
<reference evidence="3" key="1">
    <citation type="journal article" date="2011" name="PLoS Genet.">
        <title>Genomic analysis of the necrotrophic fungal pathogens Sclerotinia sclerotiorum and Botrytis cinerea.</title>
        <authorList>
            <person name="Amselem J."/>
            <person name="Cuomo C.A."/>
            <person name="van Kan J.A."/>
            <person name="Viaud M."/>
            <person name="Benito E.P."/>
            <person name="Couloux A."/>
            <person name="Coutinho P.M."/>
            <person name="de Vries R.P."/>
            <person name="Dyer P.S."/>
            <person name="Fillinger S."/>
            <person name="Fournier E."/>
            <person name="Gout L."/>
            <person name="Hahn M."/>
            <person name="Kohn L."/>
            <person name="Lapalu N."/>
            <person name="Plummer K.M."/>
            <person name="Pradier J.M."/>
            <person name="Quevillon E."/>
            <person name="Sharon A."/>
            <person name="Simon A."/>
            <person name="ten Have A."/>
            <person name="Tudzynski B."/>
            <person name="Tudzynski P."/>
            <person name="Wincker P."/>
            <person name="Andrew M."/>
            <person name="Anthouard V."/>
            <person name="Beever R.E."/>
            <person name="Beffa R."/>
            <person name="Benoit I."/>
            <person name="Bouzid O."/>
            <person name="Brault B."/>
            <person name="Chen Z."/>
            <person name="Choquer M."/>
            <person name="Collemare J."/>
            <person name="Cotton P."/>
            <person name="Danchin E.G."/>
            <person name="Da Silva C."/>
            <person name="Gautier A."/>
            <person name="Giraud C."/>
            <person name="Giraud T."/>
            <person name="Gonzalez C."/>
            <person name="Grossetete S."/>
            <person name="Guldener U."/>
            <person name="Henrissat B."/>
            <person name="Howlett B.J."/>
            <person name="Kodira C."/>
            <person name="Kretschmer M."/>
            <person name="Lappartient A."/>
            <person name="Leroch M."/>
            <person name="Levis C."/>
            <person name="Mauceli E."/>
            <person name="Neuveglise C."/>
            <person name="Oeser B."/>
            <person name="Pearson M."/>
            <person name="Poulain J."/>
            <person name="Poussereau N."/>
            <person name="Quesneville H."/>
            <person name="Rascle C."/>
            <person name="Schumacher J."/>
            <person name="Segurens B."/>
            <person name="Sexton A."/>
            <person name="Silva E."/>
            <person name="Sirven C."/>
            <person name="Soanes D.M."/>
            <person name="Talbot N.J."/>
            <person name="Templeton M."/>
            <person name="Yandava C."/>
            <person name="Yarden O."/>
            <person name="Zeng Q."/>
            <person name="Rollins J.A."/>
            <person name="Lebrun M.H."/>
            <person name="Dickman M."/>
        </authorList>
    </citation>
    <scope>NUCLEOTIDE SEQUENCE [LARGE SCALE GENOMIC DNA]</scope>
    <source>
        <strain evidence="3">T4</strain>
    </source>
</reference>
<protein>
    <submittedName>
        <fullName evidence="2">Uncharacterized protein</fullName>
    </submittedName>
</protein>
<evidence type="ECO:0000256" key="1">
    <source>
        <dbReference type="SAM" id="SignalP"/>
    </source>
</evidence>
<dbReference type="InParanoid" id="G2YUA3"/>
<evidence type="ECO:0000313" key="3">
    <source>
        <dbReference type="Proteomes" id="UP000008177"/>
    </source>
</evidence>
<organism evidence="2 3">
    <name type="scientific">Botryotinia fuckeliana (strain T4)</name>
    <name type="common">Noble rot fungus</name>
    <name type="synonym">Botrytis cinerea</name>
    <dbReference type="NCBI Taxonomy" id="999810"/>
    <lineage>
        <taxon>Eukaryota</taxon>
        <taxon>Fungi</taxon>
        <taxon>Dikarya</taxon>
        <taxon>Ascomycota</taxon>
        <taxon>Pezizomycotina</taxon>
        <taxon>Leotiomycetes</taxon>
        <taxon>Helotiales</taxon>
        <taxon>Sclerotiniaceae</taxon>
        <taxon>Botrytis</taxon>
    </lineage>
</organism>
<feature type="signal peptide" evidence="1">
    <location>
        <begin position="1"/>
        <end position="22"/>
    </location>
</feature>
<name>G2YUA3_BOTF4</name>
<evidence type="ECO:0000313" key="2">
    <source>
        <dbReference type="EMBL" id="CCD55201.1"/>
    </source>
</evidence>
<dbReference type="HOGENOM" id="CLU_2605784_0_0_1"/>
<sequence>MKTWTFFVVAITSLMHLYYIENKHTIIPGSLRQISIGIEIEITTDRGKEAGGLKTNAVPPLGSLQADPKKHRFIADRRE</sequence>
<proteinExistence type="predicted"/>
<dbReference type="Proteomes" id="UP000008177">
    <property type="component" value="Unplaced contigs"/>
</dbReference>